<evidence type="ECO:0000313" key="2">
    <source>
        <dbReference type="Proteomes" id="UP000799324"/>
    </source>
</evidence>
<dbReference type="EMBL" id="MU004305">
    <property type="protein sequence ID" value="KAF2659708.1"/>
    <property type="molecule type" value="Genomic_DNA"/>
</dbReference>
<sequence>MPNMRGLQFENARFQQTPLYRELCKFWRELDFERYETLLSYPGPRYVSPIRWEWISSVLEVVPSAVNELTFPISAPTDPDIWNGTMDGFRDLVDRRDEEASLSALHLVLHLPPYEMGILPSNCSLLNYFGSLKRLSLTVHGSTRPVDGIFPPCQLARRTFYEIFLPRLQHLNLSGWIFWHDSLGSMHHMFPAMQSLKVSDLTLTTTAKYDLDSYLWYYGLQTLGQNYGGRCRIEFGNGQIAEGHGSFLPNMVSMSENLRGCILKQPALDLLVSVFQSRYPMDELYYQYQAVTTPEWLNTVVSQIHDQLSPQIERVKIVETSGATHLYDTGR</sequence>
<dbReference type="Proteomes" id="UP000799324">
    <property type="component" value="Unassembled WGS sequence"/>
</dbReference>
<gene>
    <name evidence="1" type="ORF">K491DRAFT_153618</name>
</gene>
<protein>
    <submittedName>
        <fullName evidence="1">Uncharacterized protein</fullName>
    </submittedName>
</protein>
<accession>A0A6A6TLB7</accession>
<keyword evidence="2" id="KW-1185">Reference proteome</keyword>
<dbReference type="AlphaFoldDB" id="A0A6A6TLB7"/>
<proteinExistence type="predicted"/>
<name>A0A6A6TLB7_9PLEO</name>
<organism evidence="1 2">
    <name type="scientific">Lophiostoma macrostomum CBS 122681</name>
    <dbReference type="NCBI Taxonomy" id="1314788"/>
    <lineage>
        <taxon>Eukaryota</taxon>
        <taxon>Fungi</taxon>
        <taxon>Dikarya</taxon>
        <taxon>Ascomycota</taxon>
        <taxon>Pezizomycotina</taxon>
        <taxon>Dothideomycetes</taxon>
        <taxon>Pleosporomycetidae</taxon>
        <taxon>Pleosporales</taxon>
        <taxon>Lophiostomataceae</taxon>
        <taxon>Lophiostoma</taxon>
    </lineage>
</organism>
<reference evidence="1" key="1">
    <citation type="journal article" date="2020" name="Stud. Mycol.">
        <title>101 Dothideomycetes genomes: a test case for predicting lifestyles and emergence of pathogens.</title>
        <authorList>
            <person name="Haridas S."/>
            <person name="Albert R."/>
            <person name="Binder M."/>
            <person name="Bloem J."/>
            <person name="Labutti K."/>
            <person name="Salamov A."/>
            <person name="Andreopoulos B."/>
            <person name="Baker S."/>
            <person name="Barry K."/>
            <person name="Bills G."/>
            <person name="Bluhm B."/>
            <person name="Cannon C."/>
            <person name="Castanera R."/>
            <person name="Culley D."/>
            <person name="Daum C."/>
            <person name="Ezra D."/>
            <person name="Gonzalez J."/>
            <person name="Henrissat B."/>
            <person name="Kuo A."/>
            <person name="Liang C."/>
            <person name="Lipzen A."/>
            <person name="Lutzoni F."/>
            <person name="Magnuson J."/>
            <person name="Mondo S."/>
            <person name="Nolan M."/>
            <person name="Ohm R."/>
            <person name="Pangilinan J."/>
            <person name="Park H.-J."/>
            <person name="Ramirez L."/>
            <person name="Alfaro M."/>
            <person name="Sun H."/>
            <person name="Tritt A."/>
            <person name="Yoshinaga Y."/>
            <person name="Zwiers L.-H."/>
            <person name="Turgeon B."/>
            <person name="Goodwin S."/>
            <person name="Spatafora J."/>
            <person name="Crous P."/>
            <person name="Grigoriev I."/>
        </authorList>
    </citation>
    <scope>NUCLEOTIDE SEQUENCE</scope>
    <source>
        <strain evidence="1">CBS 122681</strain>
    </source>
</reference>
<evidence type="ECO:0000313" key="1">
    <source>
        <dbReference type="EMBL" id="KAF2659708.1"/>
    </source>
</evidence>